<dbReference type="EMBL" id="REGN01001487">
    <property type="protein sequence ID" value="RNA34376.1"/>
    <property type="molecule type" value="Genomic_DNA"/>
</dbReference>
<evidence type="ECO:0000259" key="1">
    <source>
        <dbReference type="SMART" id="SM00471"/>
    </source>
</evidence>
<dbReference type="InterPro" id="IPR006674">
    <property type="entry name" value="HD_domain"/>
</dbReference>
<protein>
    <submittedName>
        <fullName evidence="2">Phosphohydrolase</fullName>
    </submittedName>
</protein>
<dbReference type="AlphaFoldDB" id="A0A3M7SF41"/>
<evidence type="ECO:0000313" key="2">
    <source>
        <dbReference type="EMBL" id="RNA34376.1"/>
    </source>
</evidence>
<dbReference type="SUPFAM" id="SSF109604">
    <property type="entry name" value="HD-domain/PDEase-like"/>
    <property type="match status" value="1"/>
</dbReference>
<comment type="caution">
    <text evidence="2">The sequence shown here is derived from an EMBL/GenBank/DDBJ whole genome shotgun (WGS) entry which is preliminary data.</text>
</comment>
<evidence type="ECO:0000313" key="3">
    <source>
        <dbReference type="Proteomes" id="UP000276133"/>
    </source>
</evidence>
<proteinExistence type="predicted"/>
<accession>A0A3M7SF41</accession>
<reference evidence="2 3" key="1">
    <citation type="journal article" date="2018" name="Sci. Rep.">
        <title>Genomic signatures of local adaptation to the degree of environmental predictability in rotifers.</title>
        <authorList>
            <person name="Franch-Gras L."/>
            <person name="Hahn C."/>
            <person name="Garcia-Roger E.M."/>
            <person name="Carmona M.J."/>
            <person name="Serra M."/>
            <person name="Gomez A."/>
        </authorList>
    </citation>
    <scope>NUCLEOTIDE SEQUENCE [LARGE SCALE GENOMIC DNA]</scope>
    <source>
        <strain evidence="2">HYR1</strain>
    </source>
</reference>
<name>A0A3M7SF41_BRAPC</name>
<dbReference type="Pfam" id="PF01966">
    <property type="entry name" value="HD"/>
    <property type="match status" value="1"/>
</dbReference>
<gene>
    <name evidence="2" type="ORF">BpHYR1_024482</name>
</gene>
<dbReference type="Proteomes" id="UP000276133">
    <property type="component" value="Unassembled WGS sequence"/>
</dbReference>
<dbReference type="GO" id="GO:0016787">
    <property type="term" value="F:hydrolase activity"/>
    <property type="evidence" value="ECO:0007669"/>
    <property type="project" value="UniProtKB-KW"/>
</dbReference>
<keyword evidence="2" id="KW-0378">Hydrolase</keyword>
<dbReference type="SMART" id="SM00471">
    <property type="entry name" value="HDc"/>
    <property type="match status" value="1"/>
</dbReference>
<feature type="domain" description="HD/PDEase" evidence="1">
    <location>
        <begin position="24"/>
        <end position="153"/>
    </location>
</feature>
<dbReference type="OrthoDB" id="10044528at2759"/>
<dbReference type="CDD" id="cd00077">
    <property type="entry name" value="HDc"/>
    <property type="match status" value="1"/>
</dbReference>
<dbReference type="InterPro" id="IPR003607">
    <property type="entry name" value="HD/PDEase_dom"/>
</dbReference>
<dbReference type="PANTHER" id="PTHR33594">
    <property type="entry name" value="SUPERFAMILY HYDROLASE, PUTATIVE (AFU_ORTHOLOGUE AFUA_1G03035)-RELATED"/>
    <property type="match status" value="1"/>
</dbReference>
<dbReference type="PANTHER" id="PTHR33594:SF1">
    <property type="entry name" value="HD_PDEASE DOMAIN-CONTAINING PROTEIN"/>
    <property type="match status" value="1"/>
</dbReference>
<keyword evidence="3" id="KW-1185">Reference proteome</keyword>
<organism evidence="2 3">
    <name type="scientific">Brachionus plicatilis</name>
    <name type="common">Marine rotifer</name>
    <name type="synonym">Brachionus muelleri</name>
    <dbReference type="NCBI Taxonomy" id="10195"/>
    <lineage>
        <taxon>Eukaryota</taxon>
        <taxon>Metazoa</taxon>
        <taxon>Spiralia</taxon>
        <taxon>Gnathifera</taxon>
        <taxon>Rotifera</taxon>
        <taxon>Eurotatoria</taxon>
        <taxon>Monogononta</taxon>
        <taxon>Pseudotrocha</taxon>
        <taxon>Ploima</taxon>
        <taxon>Brachionidae</taxon>
        <taxon>Brachionus</taxon>
    </lineage>
</organism>
<dbReference type="Gene3D" id="1.10.472.50">
    <property type="entry name" value="HD-domain/PDEase-like"/>
    <property type="match status" value="1"/>
</dbReference>
<dbReference type="Gene3D" id="1.20.58.1910">
    <property type="match status" value="1"/>
</dbReference>
<dbReference type="STRING" id="10195.A0A3M7SF41"/>
<sequence length="235" mass="27393">MVSPNFDIINEAKNFVKDSMKSNDPSHDWNHVERVYKMSVYLANAEKKLDQNLQFDLDVVELAALFHDIVDFKYNTDKSNLDEISEKILNDFLSQFNYPKQKIDKIFYIISNISWRKQLEASSKEGDVPFELKVVRDADRLDAIGAIGVARCMAFTGAKNRPFYQKDLKPIENMTADQYNKQTVKNDSTAINHFHEKLVKIKDKMLTETGKKLALDRHNFMVQYLDQFEKELQLV</sequence>